<proteinExistence type="predicted"/>
<dbReference type="InterPro" id="IPR053865">
    <property type="entry name" value="DUF6934"/>
</dbReference>
<evidence type="ECO:0000313" key="2">
    <source>
        <dbReference type="Proteomes" id="UP000309594"/>
    </source>
</evidence>
<dbReference type="Proteomes" id="UP000309594">
    <property type="component" value="Unassembled WGS sequence"/>
</dbReference>
<dbReference type="AlphaFoldDB" id="A0A4U1G8C5"/>
<organism evidence="1 2">
    <name type="scientific">Pedobacter hiemivivus</name>
    <dbReference type="NCBI Taxonomy" id="2530454"/>
    <lineage>
        <taxon>Bacteria</taxon>
        <taxon>Pseudomonadati</taxon>
        <taxon>Bacteroidota</taxon>
        <taxon>Sphingobacteriia</taxon>
        <taxon>Sphingobacteriales</taxon>
        <taxon>Sphingobacteriaceae</taxon>
        <taxon>Pedobacter</taxon>
    </lineage>
</organism>
<evidence type="ECO:0000313" key="1">
    <source>
        <dbReference type="EMBL" id="TKC59908.1"/>
    </source>
</evidence>
<comment type="caution">
    <text evidence="1">The sequence shown here is derived from an EMBL/GenBank/DDBJ whole genome shotgun (WGS) entry which is preliminary data.</text>
</comment>
<accession>A0A4U1G8C5</accession>
<dbReference type="Pfam" id="PF22028">
    <property type="entry name" value="DUF6934"/>
    <property type="match status" value="1"/>
</dbReference>
<protein>
    <submittedName>
        <fullName evidence="1">Uncharacterized protein</fullName>
    </submittedName>
</protein>
<reference evidence="1 2" key="1">
    <citation type="submission" date="2019-04" db="EMBL/GenBank/DDBJ databases">
        <title>Pedobacter sp. RP-1-16 sp. nov., isolated from Arctic soil.</title>
        <authorList>
            <person name="Dahal R.H."/>
            <person name="Kim D.-U."/>
        </authorList>
    </citation>
    <scope>NUCLEOTIDE SEQUENCE [LARGE SCALE GENOMIC DNA]</scope>
    <source>
        <strain evidence="1 2">RP-1-16</strain>
    </source>
</reference>
<dbReference type="RefSeq" id="WP_136880538.1">
    <property type="nucleotide sequence ID" value="NZ_SWDX01000005.1"/>
</dbReference>
<name>A0A4U1G8C5_9SPHI</name>
<dbReference type="EMBL" id="SWDX01000005">
    <property type="protein sequence ID" value="TKC59908.1"/>
    <property type="molecule type" value="Genomic_DNA"/>
</dbReference>
<gene>
    <name evidence="1" type="ORF">FBD94_13345</name>
</gene>
<sequence length="147" mass="17189">MNRDYYKIQTNTNRMIYEFESEGPNGRIKKEVQYTMVNLDGFVYYNLGFGDLNINGDVDDLSISNNKDRDKILATVAQTVIQFTEYLPNALIYVEGSTPVRTRLYQMAIALNLKDISEFLTIYGLKNRQWHSFEKNTNYEAFLSLRK</sequence>